<dbReference type="GO" id="GO:0005737">
    <property type="term" value="C:cytoplasm"/>
    <property type="evidence" value="ECO:0007669"/>
    <property type="project" value="UniProtKB-SubCell"/>
</dbReference>
<dbReference type="CDD" id="cd08558">
    <property type="entry name" value="PI-PLCc_eukaryota"/>
    <property type="match status" value="1"/>
</dbReference>
<keyword evidence="8" id="KW-1185">Reference proteome</keyword>
<dbReference type="PROSITE" id="PS50004">
    <property type="entry name" value="C2"/>
    <property type="match status" value="1"/>
</dbReference>
<dbReference type="InterPro" id="IPR011992">
    <property type="entry name" value="EF-hand-dom_pair"/>
</dbReference>
<dbReference type="InterPro" id="IPR015359">
    <property type="entry name" value="PLC_EF-hand-like"/>
</dbReference>
<dbReference type="InterPro" id="IPR017946">
    <property type="entry name" value="PLC-like_Pdiesterase_TIM-brl"/>
</dbReference>
<name>A0A8S1H0E3_9PELO</name>
<reference evidence="7" key="1">
    <citation type="submission" date="2020-10" db="EMBL/GenBank/DDBJ databases">
        <authorList>
            <person name="Kikuchi T."/>
        </authorList>
    </citation>
    <scope>NUCLEOTIDE SEQUENCE</scope>
    <source>
        <strain evidence="7">NKZ352</strain>
    </source>
</reference>
<keyword evidence="3" id="KW-0807">Transducer</keyword>
<evidence type="ECO:0000256" key="1">
    <source>
        <dbReference type="ARBA" id="ARBA00004496"/>
    </source>
</evidence>
<evidence type="ECO:0000313" key="7">
    <source>
        <dbReference type="EMBL" id="CAD6188188.1"/>
    </source>
</evidence>
<dbReference type="SUPFAM" id="SSF47473">
    <property type="entry name" value="EF-hand"/>
    <property type="match status" value="1"/>
</dbReference>
<evidence type="ECO:0000256" key="3">
    <source>
        <dbReference type="ARBA" id="ARBA00023224"/>
    </source>
</evidence>
<keyword evidence="4" id="KW-0378">Hydrolase</keyword>
<dbReference type="InterPro" id="IPR000008">
    <property type="entry name" value="C2_dom"/>
</dbReference>
<dbReference type="Gene3D" id="2.30.29.30">
    <property type="entry name" value="Pleckstrin-homology domain (PH domain)/Phosphotyrosine-binding domain (PTB)"/>
    <property type="match status" value="1"/>
</dbReference>
<proteinExistence type="predicted"/>
<dbReference type="GO" id="GO:0051209">
    <property type="term" value="P:release of sequestered calcium ion into cytosol"/>
    <property type="evidence" value="ECO:0007669"/>
    <property type="project" value="TreeGrafter"/>
</dbReference>
<dbReference type="InterPro" id="IPR011993">
    <property type="entry name" value="PH-like_dom_sf"/>
</dbReference>
<dbReference type="Pfam" id="PF00388">
    <property type="entry name" value="PI-PLC-X"/>
    <property type="match status" value="1"/>
</dbReference>
<dbReference type="EC" id="3.1.4.11" evidence="4"/>
<dbReference type="SMART" id="SM00148">
    <property type="entry name" value="PLCXc"/>
    <property type="match status" value="1"/>
</dbReference>
<dbReference type="InterPro" id="IPR000909">
    <property type="entry name" value="PLipase_C_PInositol-sp_X_dom"/>
</dbReference>
<dbReference type="PROSITE" id="PS50007">
    <property type="entry name" value="PIPLC_X_DOMAIN"/>
    <property type="match status" value="1"/>
</dbReference>
<keyword evidence="2" id="KW-0963">Cytoplasm</keyword>
<dbReference type="PANTHER" id="PTHR10336">
    <property type="entry name" value="PHOSPHOINOSITIDE-SPECIFIC PHOSPHOLIPASE C FAMILY PROTEIN"/>
    <property type="match status" value="1"/>
</dbReference>
<dbReference type="Pfam" id="PF00168">
    <property type="entry name" value="C2"/>
    <property type="match status" value="1"/>
</dbReference>
<gene>
    <name evidence="7" type="ORF">CAUJ_LOCUS4107</name>
</gene>
<dbReference type="Pfam" id="PF00387">
    <property type="entry name" value="PI-PLC-Y"/>
    <property type="match status" value="1"/>
</dbReference>
<dbReference type="CDD" id="cd16206">
    <property type="entry name" value="EFh_PRIP"/>
    <property type="match status" value="1"/>
</dbReference>
<dbReference type="FunFam" id="1.10.238.10:FF:000005">
    <property type="entry name" value="Phosphoinositide phospholipase C"/>
    <property type="match status" value="1"/>
</dbReference>
<dbReference type="GO" id="GO:0007214">
    <property type="term" value="P:gamma-aminobutyric acid signaling pathway"/>
    <property type="evidence" value="ECO:0007669"/>
    <property type="project" value="TreeGrafter"/>
</dbReference>
<keyword evidence="4" id="KW-0443">Lipid metabolism</keyword>
<dbReference type="AlphaFoldDB" id="A0A8S1H0E3"/>
<comment type="caution">
    <text evidence="7">The sequence shown here is derived from an EMBL/GenBank/DDBJ whole genome shotgun (WGS) entry which is preliminary data.</text>
</comment>
<sequence>MARLIHILTEKKECPEFTSFQNLEAKLRDAEMTIMAESDTESATGSPRHLDVPFANRKTLRSSIIKHASRAKSPGRKTVSFSSKNNDKKISNVNDCWNYMQTGSEFVKLRGTNRQFRRFFSLDADLSHIRWTPTNKKPHKARIAIDEIREIRLGKNTELLRSSDDALSDLQEECLFSIIYGDEYETLDLIAASGDDANIWVTGLMALTSNKYECKPSSSVWATLRERWLESVFDEVDVEKKGFIDEKCTLKAIKQVNSRISSARVKNKIKELNSGAEESERGKVLKREFVELYKEIGTRPEVYFLMVRYANKDYLSCQDLRLFLETEQGMVGVTTDFCENIIDQYEPAPEAKENSLMTVDGFTAFLLSHDCGIFDPIHTTLTMDMKQPFARYFIASSQKTYLVEDQQGPASADGYASALKRNCRLIEMDIWDPCESKGEKEPMIQNGPLALSKVSISEALKTIREHAFERSRYPLILHVSVHCSLDWQKVAAKLIVTHLGTKLYLPSADPTNWKDEKNVPTPYDFQNRILILGKKLVDVLDSGEVSEEDDGVANSSRRKGRKIRLCKELSDLVPLFFDIKSVSDLLATAPGSTTMNPRKNVATLPEATCLRLMHTYASEFGHTTRDFCVRVTPNASRLDSSNLNPQEFWNNGVQLVGLNYQTPGLMMDLQEGKFSENGGCGYVLKPLIMKDDLFVPGEKIPAAPQILHLRILSGQQLPRPRGSTAKVVLNSSPNLSQPVVQADSSDPFVVVEVFGLPGDCAEERTRTVRNDSNNPSFDESFQFQVCVPELALVRFLVLDDDYIGDDFIGQYTIPFECLQPGYRHVSLLNNEGDPLENATLFVHIAITNRRGGGKAKKRGMSVKRKNSRISSGMKLVGIKFVDDQFKVAVAPLAESIAMRNRLEAAMVDWQEECGLGPAGTIRQGIRLIHSRMMTLAVNSSPPSSPSLTSDHSRGGDNTPYFFIDSDDQGYPLITISGNLPEQLQRTFHKLKSLIGHCVTTLSQADLLLSKIEDSIRRISECHEELAKLCIESGLKGQKATRAAENFTWNLRLLKAQLNLMNKSQEEAQDVVTQVFDTGGVLGILSDKLMSRRNGRRFSRVVADPLKDSVL</sequence>
<dbReference type="Pfam" id="PF16457">
    <property type="entry name" value="PH_12"/>
    <property type="match status" value="1"/>
</dbReference>
<keyword evidence="4" id="KW-0442">Lipid degradation</keyword>
<evidence type="ECO:0000313" key="8">
    <source>
        <dbReference type="Proteomes" id="UP000835052"/>
    </source>
</evidence>
<dbReference type="GO" id="GO:0048015">
    <property type="term" value="P:phosphatidylinositol-mediated signaling"/>
    <property type="evidence" value="ECO:0007669"/>
    <property type="project" value="TreeGrafter"/>
</dbReference>
<dbReference type="Gene3D" id="2.60.40.150">
    <property type="entry name" value="C2 domain"/>
    <property type="match status" value="1"/>
</dbReference>
<dbReference type="Gene3D" id="3.20.20.190">
    <property type="entry name" value="Phosphatidylinositol (PI) phosphodiesterase"/>
    <property type="match status" value="1"/>
</dbReference>
<dbReference type="GO" id="GO:0046488">
    <property type="term" value="P:phosphatidylinositol metabolic process"/>
    <property type="evidence" value="ECO:0007669"/>
    <property type="project" value="TreeGrafter"/>
</dbReference>
<feature type="domain" description="C2" evidence="5">
    <location>
        <begin position="688"/>
        <end position="829"/>
    </location>
</feature>
<protein>
    <recommendedName>
        <fullName evidence="4">Phosphoinositide phospholipase C</fullName>
        <ecNumber evidence="4">3.1.4.11</ecNumber>
    </recommendedName>
</protein>
<dbReference type="EMBL" id="CAJGYM010000008">
    <property type="protein sequence ID" value="CAD6188188.1"/>
    <property type="molecule type" value="Genomic_DNA"/>
</dbReference>
<evidence type="ECO:0000259" key="6">
    <source>
        <dbReference type="PROSITE" id="PS50008"/>
    </source>
</evidence>
<dbReference type="FunFam" id="3.20.20.190:FF:000046">
    <property type="entry name" value="Phosphoinositide phospholipase C"/>
    <property type="match status" value="1"/>
</dbReference>
<dbReference type="SMART" id="SM00149">
    <property type="entry name" value="PLCYc"/>
    <property type="match status" value="1"/>
</dbReference>
<evidence type="ECO:0000259" key="5">
    <source>
        <dbReference type="PROSITE" id="PS50004"/>
    </source>
</evidence>
<dbReference type="GO" id="GO:0004435">
    <property type="term" value="F:phosphatidylinositol-4,5-bisphosphate phospholipase C activity"/>
    <property type="evidence" value="ECO:0007669"/>
    <property type="project" value="UniProtKB-EC"/>
</dbReference>
<dbReference type="GO" id="GO:0016042">
    <property type="term" value="P:lipid catabolic process"/>
    <property type="evidence" value="ECO:0007669"/>
    <property type="project" value="UniProtKB-KW"/>
</dbReference>
<dbReference type="CDD" id="cd13364">
    <property type="entry name" value="PH_PLC_eta"/>
    <property type="match status" value="1"/>
</dbReference>
<accession>A0A8S1H0E3</accession>
<feature type="domain" description="PI-PLC Y-box" evidence="6">
    <location>
        <begin position="569"/>
        <end position="690"/>
    </location>
</feature>
<dbReference type="FunFam" id="2.30.29.30:FF:000025">
    <property type="entry name" value="Phosphoinositide phospholipase C"/>
    <property type="match status" value="1"/>
</dbReference>
<dbReference type="CDD" id="cd00275">
    <property type="entry name" value="C2_PLC_like"/>
    <property type="match status" value="1"/>
</dbReference>
<comment type="subcellular location">
    <subcellularLocation>
        <location evidence="1">Cytoplasm</location>
    </subcellularLocation>
</comment>
<dbReference type="PANTHER" id="PTHR10336:SF196">
    <property type="entry name" value="PHOSPHOINOSITIDE PHOSPHOLIPASE C"/>
    <property type="match status" value="1"/>
</dbReference>
<dbReference type="SMART" id="SM00239">
    <property type="entry name" value="C2"/>
    <property type="match status" value="1"/>
</dbReference>
<dbReference type="SUPFAM" id="SSF49562">
    <property type="entry name" value="C2 domain (Calcium/lipid-binding domain, CaLB)"/>
    <property type="match status" value="1"/>
</dbReference>
<dbReference type="InterPro" id="IPR001711">
    <property type="entry name" value="PLipase_C_Pinositol-sp_Y"/>
</dbReference>
<dbReference type="SUPFAM" id="SSF50729">
    <property type="entry name" value="PH domain-like"/>
    <property type="match status" value="1"/>
</dbReference>
<dbReference type="InterPro" id="IPR035892">
    <property type="entry name" value="C2_domain_sf"/>
</dbReference>
<dbReference type="GO" id="GO:0032228">
    <property type="term" value="P:regulation of synaptic transmission, GABAergic"/>
    <property type="evidence" value="ECO:0007669"/>
    <property type="project" value="TreeGrafter"/>
</dbReference>
<dbReference type="InterPro" id="IPR001849">
    <property type="entry name" value="PH_domain"/>
</dbReference>
<dbReference type="PRINTS" id="PR00390">
    <property type="entry name" value="PHPHLIPASEC"/>
</dbReference>
<dbReference type="InterPro" id="IPR001192">
    <property type="entry name" value="PI-PLC_fam"/>
</dbReference>
<dbReference type="SUPFAM" id="SSF51695">
    <property type="entry name" value="PLC-like phosphodiesterases"/>
    <property type="match status" value="1"/>
</dbReference>
<dbReference type="Proteomes" id="UP000835052">
    <property type="component" value="Unassembled WGS sequence"/>
</dbReference>
<evidence type="ECO:0000256" key="4">
    <source>
        <dbReference type="RuleBase" id="RU361133"/>
    </source>
</evidence>
<comment type="catalytic activity">
    <reaction evidence="4">
        <text>a 1,2-diacyl-sn-glycero-3-phospho-(1D-myo-inositol-4,5-bisphosphate) + H2O = 1D-myo-inositol 1,4,5-trisphosphate + a 1,2-diacyl-sn-glycerol + H(+)</text>
        <dbReference type="Rhea" id="RHEA:33179"/>
        <dbReference type="ChEBI" id="CHEBI:15377"/>
        <dbReference type="ChEBI" id="CHEBI:15378"/>
        <dbReference type="ChEBI" id="CHEBI:17815"/>
        <dbReference type="ChEBI" id="CHEBI:58456"/>
        <dbReference type="ChEBI" id="CHEBI:203600"/>
        <dbReference type="EC" id="3.1.4.11"/>
    </reaction>
</comment>
<dbReference type="Pfam" id="PF09279">
    <property type="entry name" value="EF-hand_like"/>
    <property type="match status" value="1"/>
</dbReference>
<dbReference type="OrthoDB" id="269822at2759"/>
<dbReference type="PROSITE" id="PS50008">
    <property type="entry name" value="PIPLC_Y_DOMAIN"/>
    <property type="match status" value="1"/>
</dbReference>
<evidence type="ECO:0000256" key="2">
    <source>
        <dbReference type="ARBA" id="ARBA00022490"/>
    </source>
</evidence>
<dbReference type="Gene3D" id="1.10.238.10">
    <property type="entry name" value="EF-hand"/>
    <property type="match status" value="1"/>
</dbReference>
<organism evidence="7 8">
    <name type="scientific">Caenorhabditis auriculariae</name>
    <dbReference type="NCBI Taxonomy" id="2777116"/>
    <lineage>
        <taxon>Eukaryota</taxon>
        <taxon>Metazoa</taxon>
        <taxon>Ecdysozoa</taxon>
        <taxon>Nematoda</taxon>
        <taxon>Chromadorea</taxon>
        <taxon>Rhabditida</taxon>
        <taxon>Rhabditina</taxon>
        <taxon>Rhabditomorpha</taxon>
        <taxon>Rhabditoidea</taxon>
        <taxon>Rhabditidae</taxon>
        <taxon>Peloderinae</taxon>
        <taxon>Caenorhabditis</taxon>
    </lineage>
</organism>